<comment type="similarity">
    <text evidence="4">Belongs to the class I-like SAM-binding methyltransferase superfamily. RNA M5U methyltransferase family.</text>
</comment>
<dbReference type="Gene3D" id="2.40.50.1070">
    <property type="match status" value="1"/>
</dbReference>
<dbReference type="KEGG" id="mphc:DMC14_003085"/>
<accession>A0A3T0TUG1</accession>
<dbReference type="InterPro" id="IPR030390">
    <property type="entry name" value="MeTrfase_TrmA_AS"/>
</dbReference>
<evidence type="ECO:0000256" key="5">
    <source>
        <dbReference type="PROSITE-ProRule" id="PRU10015"/>
    </source>
</evidence>
<dbReference type="OrthoDB" id="9804590at2"/>
<protein>
    <submittedName>
        <fullName evidence="6">23S rRNA (Uracil(1939)-C(5))-methyltransferase RlmD</fullName>
        <ecNumber evidence="6">2.1.1.190</ecNumber>
    </submittedName>
</protein>
<dbReference type="PROSITE" id="PS01230">
    <property type="entry name" value="TRMA_1"/>
    <property type="match status" value="1"/>
</dbReference>
<dbReference type="GO" id="GO:0070475">
    <property type="term" value="P:rRNA base methylation"/>
    <property type="evidence" value="ECO:0007669"/>
    <property type="project" value="TreeGrafter"/>
</dbReference>
<evidence type="ECO:0000313" key="7">
    <source>
        <dbReference type="Proteomes" id="UP000256585"/>
    </source>
</evidence>
<evidence type="ECO:0000256" key="1">
    <source>
        <dbReference type="ARBA" id="ARBA00022603"/>
    </source>
</evidence>
<dbReference type="AlphaFoldDB" id="A0A3T0TUG1"/>
<dbReference type="PANTHER" id="PTHR11061">
    <property type="entry name" value="RNA M5U METHYLTRANSFERASE"/>
    <property type="match status" value="1"/>
</dbReference>
<dbReference type="Gene3D" id="3.40.50.150">
    <property type="entry name" value="Vaccinia Virus protein VP39"/>
    <property type="match status" value="1"/>
</dbReference>
<feature type="binding site" evidence="4">
    <location>
        <position position="381"/>
    </location>
    <ligand>
        <name>S-adenosyl-L-methionine</name>
        <dbReference type="ChEBI" id="CHEBI:59789"/>
    </ligand>
</feature>
<feature type="binding site" evidence="4">
    <location>
        <position position="315"/>
    </location>
    <ligand>
        <name>S-adenosyl-L-methionine</name>
        <dbReference type="ChEBI" id="CHEBI:59789"/>
    </ligand>
</feature>
<name>A0A3T0TUG1_9BACT</name>
<dbReference type="Pfam" id="PF05958">
    <property type="entry name" value="tRNA_U5-meth_tr"/>
    <property type="match status" value="1"/>
</dbReference>
<keyword evidence="7" id="KW-1185">Reference proteome</keyword>
<keyword evidence="2 4" id="KW-0808">Transferase</keyword>
<dbReference type="EC" id="2.1.1.190" evidence="6"/>
<gene>
    <name evidence="6" type="primary">rlmD</name>
    <name evidence="6" type="ORF">DMC14_003085</name>
</gene>
<feature type="binding site" evidence="4">
    <location>
        <position position="336"/>
    </location>
    <ligand>
        <name>S-adenosyl-L-methionine</name>
        <dbReference type="ChEBI" id="CHEBI:59789"/>
    </ligand>
</feature>
<feature type="binding site" evidence="4">
    <location>
        <position position="287"/>
    </location>
    <ligand>
        <name>S-adenosyl-L-methionine</name>
        <dbReference type="ChEBI" id="CHEBI:59789"/>
    </ligand>
</feature>
<feature type="active site" evidence="5">
    <location>
        <position position="408"/>
    </location>
</feature>
<evidence type="ECO:0000313" key="6">
    <source>
        <dbReference type="EMBL" id="AZZ65747.1"/>
    </source>
</evidence>
<dbReference type="EMBL" id="CP033058">
    <property type="protein sequence ID" value="AZZ65747.1"/>
    <property type="molecule type" value="Genomic_DNA"/>
</dbReference>
<dbReference type="SUPFAM" id="SSF53335">
    <property type="entry name" value="S-adenosyl-L-methionine-dependent methyltransferases"/>
    <property type="match status" value="1"/>
</dbReference>
<dbReference type="Proteomes" id="UP000256585">
    <property type="component" value="Chromosome"/>
</dbReference>
<dbReference type="PANTHER" id="PTHR11061:SF30">
    <property type="entry name" value="TRNA (URACIL(54)-C(5))-METHYLTRANSFERASE"/>
    <property type="match status" value="1"/>
</dbReference>
<proteinExistence type="inferred from homology"/>
<sequence>MTNKKIILEKDLIIKKVKTEVEPFYCGLSYQALCVNRDFSIPIFIYNLLPNEEADIKITYYSKKCCFAEVVKYRKLSPLRLILNKNEEKLYITGSAPLMSLDYENQLKFKQFLIKSLFERNLKFANVSPIISSNCKQGYRNKISIHVDYQKNKPILGFYKKYSHELVEQFDIYLGVYAIREFYKNVLHSPTTEYNKQLNKAIFNLKPKQIVLRAPKTSLATIEIIIDTENKFNRKQIDKLEELNKQKPVFKFSIFQNKKWLNILDHKGIDYEMEKYIFSVQNDSFYQINEGITNLIYNQILDWIPLQNLIICDAFAGVATIGTYISSKAKKIYSIETNQNSINKAIENLNKNNIKNIEVIKEDANDWIVKNKEKIDIIIFDPPRSGLNLNTLESINKSNIKTIIYLSCDPKTLVRDLRELSKYDYLIKEVIPYDMFPQTYHVETLVMLRRQK</sequence>
<dbReference type="NCBIfam" id="TIGR00479">
    <property type="entry name" value="rumA"/>
    <property type="match status" value="1"/>
</dbReference>
<dbReference type="InterPro" id="IPR010280">
    <property type="entry name" value="U5_MeTrfase_fam"/>
</dbReference>
<reference evidence="6" key="1">
    <citation type="submission" date="2019-03" db="EMBL/GenBank/DDBJ databases">
        <title>Draft Sequence and Annotation of the Mycoplasma phocicerebrale Strain 1049T Genome.</title>
        <authorList>
            <person name="Frasca S.Jr."/>
            <person name="Kutish G.F."/>
            <person name="Castellanos Gell J."/>
            <person name="Michaels D.L."/>
            <person name="Brown D.R."/>
        </authorList>
    </citation>
    <scope>NUCLEOTIDE SEQUENCE</scope>
    <source>
        <strain evidence="6">1049</strain>
    </source>
</reference>
<evidence type="ECO:0000256" key="2">
    <source>
        <dbReference type="ARBA" id="ARBA00022679"/>
    </source>
</evidence>
<keyword evidence="3 4" id="KW-0949">S-adenosyl-L-methionine</keyword>
<keyword evidence="1 4" id="KW-0489">Methyltransferase</keyword>
<feature type="active site" description="Nucleophile" evidence="4">
    <location>
        <position position="408"/>
    </location>
</feature>
<dbReference type="GO" id="GO:0070041">
    <property type="term" value="F:rRNA (uridine-C5-)-methyltransferase activity"/>
    <property type="evidence" value="ECO:0007669"/>
    <property type="project" value="TreeGrafter"/>
</dbReference>
<dbReference type="InterPro" id="IPR029063">
    <property type="entry name" value="SAM-dependent_MTases_sf"/>
</dbReference>
<dbReference type="RefSeq" id="WP_116171430.1">
    <property type="nucleotide sequence ID" value="NZ_CP033058.2"/>
</dbReference>
<organism evidence="6 7">
    <name type="scientific">Metamycoplasma phocicerebrale</name>
    <dbReference type="NCBI Taxonomy" id="142649"/>
    <lineage>
        <taxon>Bacteria</taxon>
        <taxon>Bacillati</taxon>
        <taxon>Mycoplasmatota</taxon>
        <taxon>Mycoplasmoidales</taxon>
        <taxon>Metamycoplasmataceae</taxon>
        <taxon>Metamycoplasma</taxon>
    </lineage>
</organism>
<dbReference type="PROSITE" id="PS51687">
    <property type="entry name" value="SAM_MT_RNA_M5U"/>
    <property type="match status" value="1"/>
</dbReference>
<dbReference type="CDD" id="cd02440">
    <property type="entry name" value="AdoMet_MTases"/>
    <property type="match status" value="1"/>
</dbReference>
<evidence type="ECO:0000256" key="3">
    <source>
        <dbReference type="ARBA" id="ARBA00022691"/>
    </source>
</evidence>
<evidence type="ECO:0000256" key="4">
    <source>
        <dbReference type="PROSITE-ProRule" id="PRU01024"/>
    </source>
</evidence>